<comment type="similarity">
    <text evidence="1">Belongs to the LysR transcriptional regulatory family.</text>
</comment>
<dbReference type="Pfam" id="PF03466">
    <property type="entry name" value="LysR_substrate"/>
    <property type="match status" value="1"/>
</dbReference>
<dbReference type="PROSITE" id="PS50931">
    <property type="entry name" value="HTH_LYSR"/>
    <property type="match status" value="1"/>
</dbReference>
<sequence>MTAKFGSLTKAAEVLKSSQPTVGRQVSALENSLKMALFERHGNKLILTPNGNEIFESIKEIQSLIDRARVISEANLNSMSGSVTVSVSQLDAIYRMPEILMKLTRYQPMLKLKILVSNDPTDLISREADIAIRYFRPNESNLIVRRVRDFEIYLYGNEEYKRHIDKNNSLPINIIGFENNERLIDIMEEHDYFVSRHNFIHSSNFQPLHIELAKLGLGCILLPQDIGDKMPGFSRISYNTKPLLSVNMWIVCHSDLRNSNKIKYVYDFLIAELS</sequence>
<evidence type="ECO:0000256" key="1">
    <source>
        <dbReference type="ARBA" id="ARBA00009437"/>
    </source>
</evidence>
<dbReference type="Gene3D" id="1.10.10.10">
    <property type="entry name" value="Winged helix-like DNA-binding domain superfamily/Winged helix DNA-binding domain"/>
    <property type="match status" value="1"/>
</dbReference>
<protein>
    <recommendedName>
        <fullName evidence="5">HTH lysR-type domain-containing protein</fullName>
    </recommendedName>
</protein>
<evidence type="ECO:0000313" key="6">
    <source>
        <dbReference type="EMBL" id="KYN84661.1"/>
    </source>
</evidence>
<keyword evidence="4" id="KW-0804">Transcription</keyword>
<dbReference type="InterPro" id="IPR005119">
    <property type="entry name" value="LysR_subst-bd"/>
</dbReference>
<keyword evidence="3" id="KW-0238">DNA-binding</keyword>
<proteinExistence type="inferred from homology"/>
<dbReference type="SUPFAM" id="SSF53850">
    <property type="entry name" value="Periplasmic binding protein-like II"/>
    <property type="match status" value="1"/>
</dbReference>
<keyword evidence="7" id="KW-1185">Reference proteome</keyword>
<organism evidence="6 7">
    <name type="scientific">Vibrio cidicii</name>
    <dbReference type="NCBI Taxonomy" id="1763883"/>
    <lineage>
        <taxon>Bacteria</taxon>
        <taxon>Pseudomonadati</taxon>
        <taxon>Pseudomonadota</taxon>
        <taxon>Gammaproteobacteria</taxon>
        <taxon>Vibrionales</taxon>
        <taxon>Vibrionaceae</taxon>
        <taxon>Vibrio</taxon>
    </lineage>
</organism>
<dbReference type="Gene3D" id="3.40.190.290">
    <property type="match status" value="1"/>
</dbReference>
<dbReference type="PANTHER" id="PTHR30537:SF3">
    <property type="entry name" value="TRANSCRIPTIONAL REGULATORY PROTEIN"/>
    <property type="match status" value="1"/>
</dbReference>
<dbReference type="InterPro" id="IPR058163">
    <property type="entry name" value="LysR-type_TF_proteobact-type"/>
</dbReference>
<evidence type="ECO:0000256" key="2">
    <source>
        <dbReference type="ARBA" id="ARBA00023015"/>
    </source>
</evidence>
<comment type="caution">
    <text evidence="6">The sequence shown here is derived from an EMBL/GenBank/DDBJ whole genome shotgun (WGS) entry which is preliminary data.</text>
</comment>
<evidence type="ECO:0000256" key="4">
    <source>
        <dbReference type="ARBA" id="ARBA00023163"/>
    </source>
</evidence>
<dbReference type="PRINTS" id="PR00039">
    <property type="entry name" value="HTHLYSR"/>
</dbReference>
<gene>
    <name evidence="6" type="ORF">ATY35_17890</name>
</gene>
<dbReference type="InterPro" id="IPR000847">
    <property type="entry name" value="LysR_HTH_N"/>
</dbReference>
<reference evidence="6 7" key="1">
    <citation type="submission" date="2015-12" db="EMBL/GenBank/DDBJ databases">
        <authorList>
            <person name="Tarr C.L."/>
            <person name="Gladney L.M."/>
        </authorList>
    </citation>
    <scope>NUCLEOTIDE SEQUENCE [LARGE SCALE GENOMIC DNA]</scope>
    <source>
        <strain evidence="6 7">1048-83</strain>
    </source>
</reference>
<evidence type="ECO:0000313" key="7">
    <source>
        <dbReference type="Proteomes" id="UP000075609"/>
    </source>
</evidence>
<dbReference type="SUPFAM" id="SSF46785">
    <property type="entry name" value="Winged helix' DNA-binding domain"/>
    <property type="match status" value="1"/>
</dbReference>
<feature type="domain" description="HTH lysR-type" evidence="5">
    <location>
        <begin position="1"/>
        <end position="48"/>
    </location>
</feature>
<dbReference type="Proteomes" id="UP000075609">
    <property type="component" value="Unassembled WGS sequence"/>
</dbReference>
<dbReference type="InterPro" id="IPR036388">
    <property type="entry name" value="WH-like_DNA-bd_sf"/>
</dbReference>
<accession>A0ABR5W2H7</accession>
<evidence type="ECO:0000256" key="3">
    <source>
        <dbReference type="ARBA" id="ARBA00023125"/>
    </source>
</evidence>
<dbReference type="Pfam" id="PF00126">
    <property type="entry name" value="HTH_1"/>
    <property type="match status" value="1"/>
</dbReference>
<dbReference type="EMBL" id="LOBP01000158">
    <property type="protein sequence ID" value="KYN84661.1"/>
    <property type="molecule type" value="Genomic_DNA"/>
</dbReference>
<name>A0ABR5W2H7_9VIBR</name>
<dbReference type="InterPro" id="IPR036390">
    <property type="entry name" value="WH_DNA-bd_sf"/>
</dbReference>
<dbReference type="PANTHER" id="PTHR30537">
    <property type="entry name" value="HTH-TYPE TRANSCRIPTIONAL REGULATOR"/>
    <property type="match status" value="1"/>
</dbReference>
<keyword evidence="2" id="KW-0805">Transcription regulation</keyword>
<evidence type="ECO:0000259" key="5">
    <source>
        <dbReference type="PROSITE" id="PS50931"/>
    </source>
</evidence>